<gene>
    <name evidence="1" type="ORF">Bccel_3197</name>
</gene>
<comment type="caution">
    <text evidence="1">The sequence shown here is derived from an EMBL/GenBank/DDBJ whole genome shotgun (WGS) entry which is preliminary data.</text>
</comment>
<sequence>MYTCRANLNSIVGLKTSREYQQSSMKTSIEIQFFVYGYRKWGEQNLIKFFIKIKDSVKLKSYKRRA</sequence>
<dbReference type="EMBL" id="LGTC01000001">
    <property type="protein sequence ID" value="KNY27926.1"/>
    <property type="molecule type" value="Genomic_DNA"/>
</dbReference>
<dbReference type="AlphaFoldDB" id="A0A0L6JQ09"/>
<dbReference type="STRING" id="398512.Bccel_3197"/>
<dbReference type="Proteomes" id="UP000036923">
    <property type="component" value="Unassembled WGS sequence"/>
</dbReference>
<proteinExistence type="predicted"/>
<protein>
    <submittedName>
        <fullName evidence="1">Uncharacterized protein</fullName>
    </submittedName>
</protein>
<reference evidence="2" key="1">
    <citation type="submission" date="2015-07" db="EMBL/GenBank/DDBJ databases">
        <title>Near-Complete Genome Sequence of the Cellulolytic Bacterium Bacteroides (Pseudobacteroides) cellulosolvens ATCC 35603.</title>
        <authorList>
            <person name="Dassa B."/>
            <person name="Utturkar S.M."/>
            <person name="Klingeman D.M."/>
            <person name="Hurt R.A."/>
            <person name="Keller M."/>
            <person name="Xu J."/>
            <person name="Reddy Y.H.K."/>
            <person name="Borovok I."/>
            <person name="Grinberg I.R."/>
            <person name="Lamed R."/>
            <person name="Zhivin O."/>
            <person name="Bayer E.A."/>
            <person name="Brown S.D."/>
        </authorList>
    </citation>
    <scope>NUCLEOTIDE SEQUENCE [LARGE SCALE GENOMIC DNA]</scope>
    <source>
        <strain evidence="2">DSM 2933</strain>
    </source>
</reference>
<evidence type="ECO:0000313" key="1">
    <source>
        <dbReference type="EMBL" id="KNY27926.1"/>
    </source>
</evidence>
<accession>A0A0L6JQ09</accession>
<organism evidence="1 2">
    <name type="scientific">Pseudobacteroides cellulosolvens ATCC 35603 = DSM 2933</name>
    <dbReference type="NCBI Taxonomy" id="398512"/>
    <lineage>
        <taxon>Bacteria</taxon>
        <taxon>Bacillati</taxon>
        <taxon>Bacillota</taxon>
        <taxon>Clostridia</taxon>
        <taxon>Eubacteriales</taxon>
        <taxon>Oscillospiraceae</taxon>
        <taxon>Pseudobacteroides</taxon>
    </lineage>
</organism>
<keyword evidence="2" id="KW-1185">Reference proteome</keyword>
<evidence type="ECO:0000313" key="2">
    <source>
        <dbReference type="Proteomes" id="UP000036923"/>
    </source>
</evidence>
<name>A0A0L6JQ09_9FIRM</name>